<proteinExistence type="predicted"/>
<keyword evidence="2" id="KW-1185">Reference proteome</keyword>
<dbReference type="Proteomes" id="UP000233293">
    <property type="component" value="Unassembled WGS sequence"/>
</dbReference>
<reference evidence="2" key="1">
    <citation type="submission" date="2017-12" db="EMBL/GenBank/DDBJ databases">
        <title>Draft genome sequence of Telmatospirillum siberiense 26-4b1T, an acidotolerant peatland alphaproteobacterium potentially involved in sulfur cycling.</title>
        <authorList>
            <person name="Hausmann B."/>
            <person name="Pjevac P."/>
            <person name="Schreck K."/>
            <person name="Herbold C.W."/>
            <person name="Daims H."/>
            <person name="Wagner M."/>
            <person name="Pester M."/>
            <person name="Loy A."/>
        </authorList>
    </citation>
    <scope>NUCLEOTIDE SEQUENCE [LARGE SCALE GENOMIC DNA]</scope>
    <source>
        <strain evidence="2">26-4b1</strain>
    </source>
</reference>
<comment type="caution">
    <text evidence="1">The sequence shown here is derived from an EMBL/GenBank/DDBJ whole genome shotgun (WGS) entry which is preliminary data.</text>
</comment>
<dbReference type="AlphaFoldDB" id="A0A2N3PYB1"/>
<name>A0A2N3PYB1_9PROT</name>
<protein>
    <submittedName>
        <fullName evidence="1">Uncharacterized protein</fullName>
    </submittedName>
</protein>
<evidence type="ECO:0000313" key="2">
    <source>
        <dbReference type="Proteomes" id="UP000233293"/>
    </source>
</evidence>
<organism evidence="1 2">
    <name type="scientific">Telmatospirillum siberiense</name>
    <dbReference type="NCBI Taxonomy" id="382514"/>
    <lineage>
        <taxon>Bacteria</taxon>
        <taxon>Pseudomonadati</taxon>
        <taxon>Pseudomonadota</taxon>
        <taxon>Alphaproteobacteria</taxon>
        <taxon>Rhodospirillales</taxon>
        <taxon>Rhodospirillaceae</taxon>
        <taxon>Telmatospirillum</taxon>
    </lineage>
</organism>
<dbReference type="EMBL" id="PIUM01000005">
    <property type="protein sequence ID" value="PKU25389.1"/>
    <property type="molecule type" value="Genomic_DNA"/>
</dbReference>
<sequence length="100" mass="11718">MRFHSRSNETDAKNLVFIQLMDIDENGSQFDLARRGTARHPIRNGLSIIERDFYLRVIDQSEWNLPSQGIRQKIDDANPDFQLVQGRRMTGSGHNRQYQE</sequence>
<evidence type="ECO:0000313" key="1">
    <source>
        <dbReference type="EMBL" id="PKU25389.1"/>
    </source>
</evidence>
<accession>A0A2N3PYB1</accession>
<gene>
    <name evidence="1" type="ORF">CWS72_07305</name>
</gene>